<dbReference type="AlphaFoldDB" id="A0A9W7MDJ7"/>
<sequence>MSKVSNVMCVVALFVMVFLGAQVTAQSKCDYMLNLLSPCLHEYKKPTPSADCCINAREHVPCFCGYMMNPDFRRVFDRIQIRRVAGMCGVTFPPC</sequence>
<reference evidence="5" key="1">
    <citation type="submission" date="2023-05" db="EMBL/GenBank/DDBJ databases">
        <title>Genome and transcriptome analyses reveal genes involved in the formation of fine ridges on petal epidermal cells in Hibiscus trionum.</title>
        <authorList>
            <person name="Koshimizu S."/>
            <person name="Masuda S."/>
            <person name="Ishii T."/>
            <person name="Shirasu K."/>
            <person name="Hoshino A."/>
            <person name="Arita M."/>
        </authorList>
    </citation>
    <scope>NUCLEOTIDE SEQUENCE</scope>
    <source>
        <strain evidence="5">Hamamatsu line</strain>
    </source>
</reference>
<evidence type="ECO:0000256" key="2">
    <source>
        <dbReference type="ARBA" id="ARBA00023121"/>
    </source>
</evidence>
<dbReference type="GO" id="GO:0006869">
    <property type="term" value="P:lipid transport"/>
    <property type="evidence" value="ECO:0007669"/>
    <property type="project" value="InterPro"/>
</dbReference>
<feature type="domain" description="Bifunctional inhibitor/plant lipid transfer protein/seed storage helical" evidence="4">
    <location>
        <begin position="11"/>
        <end position="93"/>
    </location>
</feature>
<evidence type="ECO:0000259" key="4">
    <source>
        <dbReference type="Pfam" id="PF14368"/>
    </source>
</evidence>
<dbReference type="PANTHER" id="PTHR33214">
    <property type="entry name" value="BIFUNCTIONAL INHIBITOR/LIPID-TRANSFER PROTEIN/SEED STORAGE 2S ALBUMIN SUPERFAMILY PROTEIN"/>
    <property type="match status" value="1"/>
</dbReference>
<dbReference type="GO" id="GO:0008289">
    <property type="term" value="F:lipid binding"/>
    <property type="evidence" value="ECO:0007669"/>
    <property type="project" value="UniProtKB-KW"/>
</dbReference>
<evidence type="ECO:0000256" key="1">
    <source>
        <dbReference type="ARBA" id="ARBA00022448"/>
    </source>
</evidence>
<dbReference type="InterPro" id="IPR016140">
    <property type="entry name" value="Bifunc_inhib/LTP/seed_store"/>
</dbReference>
<dbReference type="Gene3D" id="1.10.110.10">
    <property type="entry name" value="Plant lipid-transfer and hydrophobic proteins"/>
    <property type="match status" value="1"/>
</dbReference>
<protein>
    <submittedName>
        <fullName evidence="5">Tracheary Element Differentiation-related 4</fullName>
    </submittedName>
</protein>
<dbReference type="PANTHER" id="PTHR33214:SF69">
    <property type="entry name" value="BIFUNCTIONAL INHIBITOR_LIPID-TRANSFER PROTEIN_SEED STORAGE 2S ALBUMIN SUPERFAMILY PROTEIN"/>
    <property type="match status" value="1"/>
</dbReference>
<evidence type="ECO:0000256" key="3">
    <source>
        <dbReference type="SAM" id="SignalP"/>
    </source>
</evidence>
<dbReference type="InterPro" id="IPR033872">
    <property type="entry name" value="nsLTP2"/>
</dbReference>
<keyword evidence="3" id="KW-0732">Signal</keyword>
<comment type="caution">
    <text evidence="5">The sequence shown here is derived from an EMBL/GenBank/DDBJ whole genome shotgun (WGS) entry which is preliminary data.</text>
</comment>
<dbReference type="Pfam" id="PF14368">
    <property type="entry name" value="LTP_2"/>
    <property type="match status" value="1"/>
</dbReference>
<feature type="signal peptide" evidence="3">
    <location>
        <begin position="1"/>
        <end position="25"/>
    </location>
</feature>
<name>A0A9W7MDJ7_HIBTR</name>
<keyword evidence="1" id="KW-0813">Transport</keyword>
<feature type="chain" id="PRO_5040794276" evidence="3">
    <location>
        <begin position="26"/>
        <end position="95"/>
    </location>
</feature>
<dbReference type="OrthoDB" id="665742at2759"/>
<evidence type="ECO:0000313" key="5">
    <source>
        <dbReference type="EMBL" id="GMI96319.1"/>
    </source>
</evidence>
<dbReference type="SUPFAM" id="SSF47699">
    <property type="entry name" value="Bifunctional inhibitor/lipid-transfer protein/seed storage 2S albumin"/>
    <property type="match status" value="1"/>
</dbReference>
<proteinExistence type="predicted"/>
<evidence type="ECO:0000313" key="6">
    <source>
        <dbReference type="Proteomes" id="UP001165190"/>
    </source>
</evidence>
<dbReference type="InterPro" id="IPR036312">
    <property type="entry name" value="Bifun_inhib/LTP/seed_sf"/>
</dbReference>
<organism evidence="5 6">
    <name type="scientific">Hibiscus trionum</name>
    <name type="common">Flower of an hour</name>
    <dbReference type="NCBI Taxonomy" id="183268"/>
    <lineage>
        <taxon>Eukaryota</taxon>
        <taxon>Viridiplantae</taxon>
        <taxon>Streptophyta</taxon>
        <taxon>Embryophyta</taxon>
        <taxon>Tracheophyta</taxon>
        <taxon>Spermatophyta</taxon>
        <taxon>Magnoliopsida</taxon>
        <taxon>eudicotyledons</taxon>
        <taxon>Gunneridae</taxon>
        <taxon>Pentapetalae</taxon>
        <taxon>rosids</taxon>
        <taxon>malvids</taxon>
        <taxon>Malvales</taxon>
        <taxon>Malvaceae</taxon>
        <taxon>Malvoideae</taxon>
        <taxon>Hibiscus</taxon>
    </lineage>
</organism>
<dbReference type="Proteomes" id="UP001165190">
    <property type="component" value="Unassembled WGS sequence"/>
</dbReference>
<keyword evidence="2" id="KW-0446">Lipid-binding</keyword>
<accession>A0A9W7MDJ7</accession>
<gene>
    <name evidence="5" type="ORF">HRI_003301200</name>
</gene>
<keyword evidence="6" id="KW-1185">Reference proteome</keyword>
<dbReference type="EMBL" id="BSYR01000028">
    <property type="protein sequence ID" value="GMI96319.1"/>
    <property type="molecule type" value="Genomic_DNA"/>
</dbReference>